<dbReference type="SUPFAM" id="SSF48452">
    <property type="entry name" value="TPR-like"/>
    <property type="match status" value="1"/>
</dbReference>
<sequence>MCVQYWPCLPASTSSVDRERTQDAAICLLLIDTPNKPDQAQLPLARQWKIACMLGARSARTRDSLGNIGGKNRQSGRTRVVAVRAAKKGLERGDGDGVWAAWQRKAVRAYLRLTRTTYAYGRRAALVDRARMLPVNVAASLRDKVKQEYGEGNYKYAIQLFSQAKATLPQAGFLEFKRQLLSNRAQSYLRWGDIYNALCDTETALSQTYTLPNSDISLTAKCLFRHAKLLYEFARYEEGRSEHKKCQALWSKIGNSLTEDEQWISEDIEKALKVPPGSKMHQKADLMRALDVGLFLHRSRAIG</sequence>
<proteinExistence type="predicted"/>
<evidence type="ECO:0000313" key="1">
    <source>
        <dbReference type="EMBL" id="TFY53483.1"/>
    </source>
</evidence>
<accession>A0A4Y9XVN7</accession>
<gene>
    <name evidence="1" type="ORF">EVG20_g10091</name>
</gene>
<keyword evidence="2" id="KW-1185">Reference proteome</keyword>
<dbReference type="Proteomes" id="UP000298327">
    <property type="component" value="Unassembled WGS sequence"/>
</dbReference>
<comment type="caution">
    <text evidence="1">The sequence shown here is derived from an EMBL/GenBank/DDBJ whole genome shotgun (WGS) entry which is preliminary data.</text>
</comment>
<dbReference type="OrthoDB" id="433738at2759"/>
<organism evidence="1 2">
    <name type="scientific">Dentipellis fragilis</name>
    <dbReference type="NCBI Taxonomy" id="205917"/>
    <lineage>
        <taxon>Eukaryota</taxon>
        <taxon>Fungi</taxon>
        <taxon>Dikarya</taxon>
        <taxon>Basidiomycota</taxon>
        <taxon>Agaricomycotina</taxon>
        <taxon>Agaricomycetes</taxon>
        <taxon>Russulales</taxon>
        <taxon>Hericiaceae</taxon>
        <taxon>Dentipellis</taxon>
    </lineage>
</organism>
<dbReference type="AlphaFoldDB" id="A0A4Y9XVN7"/>
<evidence type="ECO:0000313" key="2">
    <source>
        <dbReference type="Proteomes" id="UP000298327"/>
    </source>
</evidence>
<protein>
    <submittedName>
        <fullName evidence="1">Uncharacterized protein</fullName>
    </submittedName>
</protein>
<dbReference type="EMBL" id="SEOQ01001144">
    <property type="protein sequence ID" value="TFY53483.1"/>
    <property type="molecule type" value="Genomic_DNA"/>
</dbReference>
<name>A0A4Y9XVN7_9AGAM</name>
<dbReference type="Gene3D" id="1.25.40.10">
    <property type="entry name" value="Tetratricopeptide repeat domain"/>
    <property type="match status" value="1"/>
</dbReference>
<reference evidence="1 2" key="1">
    <citation type="submission" date="2019-02" db="EMBL/GenBank/DDBJ databases">
        <title>Genome sequencing of the rare red list fungi Dentipellis fragilis.</title>
        <authorList>
            <person name="Buettner E."/>
            <person name="Kellner H."/>
        </authorList>
    </citation>
    <scope>NUCLEOTIDE SEQUENCE [LARGE SCALE GENOMIC DNA]</scope>
    <source>
        <strain evidence="1 2">DSM 105465</strain>
    </source>
</reference>
<dbReference type="InterPro" id="IPR011990">
    <property type="entry name" value="TPR-like_helical_dom_sf"/>
</dbReference>